<protein>
    <submittedName>
        <fullName evidence="4">Uncharacterized protein</fullName>
    </submittedName>
</protein>
<evidence type="ECO:0000256" key="2">
    <source>
        <dbReference type="ARBA" id="ARBA00022803"/>
    </source>
</evidence>
<dbReference type="PROSITE" id="PS50005">
    <property type="entry name" value="TPR"/>
    <property type="match status" value="2"/>
</dbReference>
<reference evidence="5" key="1">
    <citation type="submission" date="2012-11" db="EMBL/GenBank/DDBJ databases">
        <authorList>
            <person name="Lucero-Rivera Y.E."/>
            <person name="Tovar-Ramirez D."/>
        </authorList>
    </citation>
    <scope>NUCLEOTIDE SEQUENCE [LARGE SCALE GENOMIC DNA]</scope>
    <source>
        <strain evidence="5">Araruama</strain>
    </source>
</reference>
<name>A0A1V1P286_9BACT</name>
<comment type="caution">
    <text evidence="4">The sequence shown here is derived from an EMBL/GenBank/DDBJ whole genome shotgun (WGS) entry which is preliminary data.</text>
</comment>
<dbReference type="Gene3D" id="1.25.40.10">
    <property type="entry name" value="Tetratricopeptide repeat domain"/>
    <property type="match status" value="2"/>
</dbReference>
<dbReference type="PRINTS" id="PR00381">
    <property type="entry name" value="KINESINLIGHT"/>
</dbReference>
<gene>
    <name evidence="4" type="ORF">OMM_04309</name>
</gene>
<dbReference type="PANTHER" id="PTHR45641:SF19">
    <property type="entry name" value="NEPHROCYSTIN-3"/>
    <property type="match status" value="1"/>
</dbReference>
<dbReference type="Pfam" id="PF13424">
    <property type="entry name" value="TPR_12"/>
    <property type="match status" value="2"/>
</dbReference>
<dbReference type="Proteomes" id="UP000189670">
    <property type="component" value="Unassembled WGS sequence"/>
</dbReference>
<feature type="repeat" description="TPR" evidence="3">
    <location>
        <begin position="171"/>
        <end position="204"/>
    </location>
</feature>
<keyword evidence="1" id="KW-0677">Repeat</keyword>
<dbReference type="AlphaFoldDB" id="A0A1V1P286"/>
<sequence>MCYYSRKIAECYSILNQPKAAERAYNQTLLLAKTHYGKVHEKVANINHAMALFYIEQGRYARAKHCIESALGIDDFIYGPVFSLSLIDHLNTQALVFDYIGDYKKAQSLYEKVYDILKRKWGKDHLITEAAISNLGGIYFQQKEYEKAEKFYKDALIITRQHKQKCPEAYARTLNNIAVLYKTLDDYSKAEAFYYSALQINEQNFGPGHVNVGAGHNNLAGLYIQTQNYEQAMSHLIQAWINAEMNAYLDLLWHVQDNFRDIYAMKNQPDIAIFFGKQAVQTIQNIKNQNLRMGQRLTQSFLKSKSSVFRRLADLLIVQGRLDEAQYFLKMLKEKEYLDFMGQDADRGSSVRKRSATVFNPTEKKFRRYMRNSK</sequence>
<accession>A0A1V1P286</accession>
<evidence type="ECO:0000256" key="3">
    <source>
        <dbReference type="PROSITE-ProRule" id="PRU00339"/>
    </source>
</evidence>
<dbReference type="PANTHER" id="PTHR45641">
    <property type="entry name" value="TETRATRICOPEPTIDE REPEAT PROTEIN (AFU_ORTHOLOGUE AFUA_6G03870)"/>
    <property type="match status" value="1"/>
</dbReference>
<feature type="repeat" description="TPR" evidence="3">
    <location>
        <begin position="129"/>
        <end position="162"/>
    </location>
</feature>
<dbReference type="SUPFAM" id="SSF48452">
    <property type="entry name" value="TPR-like"/>
    <property type="match status" value="3"/>
</dbReference>
<dbReference type="InterPro" id="IPR011990">
    <property type="entry name" value="TPR-like_helical_dom_sf"/>
</dbReference>
<keyword evidence="2 3" id="KW-0802">TPR repeat</keyword>
<evidence type="ECO:0000313" key="5">
    <source>
        <dbReference type="Proteomes" id="UP000189670"/>
    </source>
</evidence>
<dbReference type="SMART" id="SM00028">
    <property type="entry name" value="TPR"/>
    <property type="match status" value="6"/>
</dbReference>
<evidence type="ECO:0000313" key="4">
    <source>
        <dbReference type="EMBL" id="ETR68855.1"/>
    </source>
</evidence>
<organism evidence="4 5">
    <name type="scientific">Candidatus Magnetoglobus multicellularis str. Araruama</name>
    <dbReference type="NCBI Taxonomy" id="890399"/>
    <lineage>
        <taxon>Bacteria</taxon>
        <taxon>Pseudomonadati</taxon>
        <taxon>Thermodesulfobacteriota</taxon>
        <taxon>Desulfobacteria</taxon>
        <taxon>Desulfobacterales</taxon>
        <taxon>Desulfobacteraceae</taxon>
        <taxon>Candidatus Magnetoglobus</taxon>
    </lineage>
</organism>
<evidence type="ECO:0000256" key="1">
    <source>
        <dbReference type="ARBA" id="ARBA00022737"/>
    </source>
</evidence>
<proteinExistence type="predicted"/>
<dbReference type="Pfam" id="PF13181">
    <property type="entry name" value="TPR_8"/>
    <property type="match status" value="1"/>
</dbReference>
<dbReference type="EMBL" id="ATBP01000814">
    <property type="protein sequence ID" value="ETR68855.1"/>
    <property type="molecule type" value="Genomic_DNA"/>
</dbReference>
<dbReference type="InterPro" id="IPR019734">
    <property type="entry name" value="TPR_rpt"/>
</dbReference>